<feature type="coiled-coil region" evidence="1">
    <location>
        <begin position="18"/>
        <end position="45"/>
    </location>
</feature>
<keyword evidence="1" id="KW-0175">Coiled coil</keyword>
<comment type="caution">
    <text evidence="2">The sequence shown here is derived from an EMBL/GenBank/DDBJ whole genome shotgun (WGS) entry which is preliminary data.</text>
</comment>
<evidence type="ECO:0000313" key="2">
    <source>
        <dbReference type="EMBL" id="MBH8555644.1"/>
    </source>
</evidence>
<evidence type="ECO:0000313" key="3">
    <source>
        <dbReference type="Proteomes" id="UP000599391"/>
    </source>
</evidence>
<accession>A0A8J7HID3</accession>
<gene>
    <name evidence="2" type="ORF">I8751_25520</name>
</gene>
<proteinExistence type="predicted"/>
<reference evidence="2 3" key="1">
    <citation type="journal article" date="2021" name="Int. J. Syst. Evol. Microbiol.">
        <title>Amazonocrinis nigriterrae gen. nov., sp. nov., Atlanticothrix silvestris gen. nov., sp. nov. and Dendronalium phyllosphericum gen. nov., sp. nov., nostocacean cyanobacteria from Brazilian environments.</title>
        <authorList>
            <person name="Alvarenga D.O."/>
            <person name="Andreote A.P.D."/>
            <person name="Branco L.H.Z."/>
            <person name="Delbaje E."/>
            <person name="Cruz R.B."/>
            <person name="Varani A.M."/>
            <person name="Fiore M.F."/>
        </authorList>
    </citation>
    <scope>NUCLEOTIDE SEQUENCE [LARGE SCALE GENOMIC DNA]</scope>
    <source>
        <strain evidence="2 3">CENA357</strain>
    </source>
</reference>
<dbReference type="RefSeq" id="WP_214441843.1">
    <property type="nucleotide sequence ID" value="NZ_JAECZB010000096.1"/>
</dbReference>
<evidence type="ECO:0000256" key="1">
    <source>
        <dbReference type="SAM" id="Coils"/>
    </source>
</evidence>
<protein>
    <submittedName>
        <fullName evidence="2">Uncharacterized protein</fullName>
    </submittedName>
</protein>
<organism evidence="2 3">
    <name type="scientific">Atlanticothrix silvestris CENA357</name>
    <dbReference type="NCBI Taxonomy" id="1725252"/>
    <lineage>
        <taxon>Bacteria</taxon>
        <taxon>Bacillati</taxon>
        <taxon>Cyanobacteriota</taxon>
        <taxon>Cyanophyceae</taxon>
        <taxon>Nostocales</taxon>
        <taxon>Nodulariaceae</taxon>
        <taxon>Atlanticothrix</taxon>
        <taxon>Atlanticothrix silvestris</taxon>
    </lineage>
</organism>
<sequence>MNSPNVLKIEHDLRVLSLEELEWLLKRIEKQVQEKKQILNKFNDVKYMNEQLVAMSSDLDIQTEITTINNEFSITEMDGLEKL</sequence>
<keyword evidence="3" id="KW-1185">Reference proteome</keyword>
<dbReference type="Proteomes" id="UP000599391">
    <property type="component" value="Unassembled WGS sequence"/>
</dbReference>
<name>A0A8J7HID3_9CYAN</name>
<dbReference type="EMBL" id="JAECZB010000096">
    <property type="protein sequence ID" value="MBH8555644.1"/>
    <property type="molecule type" value="Genomic_DNA"/>
</dbReference>
<dbReference type="AlphaFoldDB" id="A0A8J7HID3"/>